<feature type="transmembrane region" description="Helical" evidence="6">
    <location>
        <begin position="162"/>
        <end position="183"/>
    </location>
</feature>
<accession>A0A932CL16</accession>
<dbReference type="Pfam" id="PF03706">
    <property type="entry name" value="LPG_synthase_TM"/>
    <property type="match status" value="1"/>
</dbReference>
<feature type="transmembrane region" description="Helical" evidence="6">
    <location>
        <begin position="46"/>
        <end position="66"/>
    </location>
</feature>
<dbReference type="EMBL" id="JACPRF010000017">
    <property type="protein sequence ID" value="MBI2875343.1"/>
    <property type="molecule type" value="Genomic_DNA"/>
</dbReference>
<reference evidence="7" key="1">
    <citation type="submission" date="2020-07" db="EMBL/GenBank/DDBJ databases">
        <title>Huge and variable diversity of episymbiotic CPR bacteria and DPANN archaea in groundwater ecosystems.</title>
        <authorList>
            <person name="He C.Y."/>
            <person name="Keren R."/>
            <person name="Whittaker M."/>
            <person name="Farag I.F."/>
            <person name="Doudna J."/>
            <person name="Cate J.H.D."/>
            <person name="Banfield J.F."/>
        </authorList>
    </citation>
    <scope>NUCLEOTIDE SEQUENCE</scope>
    <source>
        <strain evidence="7">NC_groundwater_672_Ag_B-0.1um_62_36</strain>
    </source>
</reference>
<sequence length="351" mass="38307">MKDFRGPHRIPGGKFLFKLAISLALLFYLLHQVGLGPLWGSLKQAYWPYLLLGLGMVIAGQVLSAFKWKLLLKALGIEPPFGLLVRYYYIGTFFNLFLPGLVGGDFVRGYYLVKEEQKTSTVVLSILTERLLGLLVLLILVRSSLFWYGLPGDLGRSIGQGLSLLLLAALLLGSGLIFGGPLLQAIGRRAPADPPAAAESRRHWVPSGLPGSVLTQALDTLLRLLRDLSRFRSQPVLVGAAMLLILGWQVIFIMVHILVGRSLGFAIPPGYYFVFVPLSVLVSALPISFSGLGVREGSYFYFLSLVQIPGPQAMSFSLLWLSILVASGLFGGMVYLGESRMIAGLARSKEL</sequence>
<evidence type="ECO:0000256" key="2">
    <source>
        <dbReference type="ARBA" id="ARBA00022475"/>
    </source>
</evidence>
<evidence type="ECO:0000256" key="5">
    <source>
        <dbReference type="ARBA" id="ARBA00023136"/>
    </source>
</evidence>
<evidence type="ECO:0000256" key="4">
    <source>
        <dbReference type="ARBA" id="ARBA00022989"/>
    </source>
</evidence>
<dbReference type="NCBIfam" id="TIGR00374">
    <property type="entry name" value="flippase-like domain"/>
    <property type="match status" value="1"/>
</dbReference>
<feature type="transmembrane region" description="Helical" evidence="6">
    <location>
        <begin position="271"/>
        <end position="294"/>
    </location>
</feature>
<keyword evidence="3 6" id="KW-0812">Transmembrane</keyword>
<dbReference type="GO" id="GO:0005886">
    <property type="term" value="C:plasma membrane"/>
    <property type="evidence" value="ECO:0007669"/>
    <property type="project" value="UniProtKB-SubCell"/>
</dbReference>
<evidence type="ECO:0000256" key="1">
    <source>
        <dbReference type="ARBA" id="ARBA00004651"/>
    </source>
</evidence>
<protein>
    <submittedName>
        <fullName evidence="7">Flippase-like domain-containing protein</fullName>
    </submittedName>
</protein>
<dbReference type="AlphaFoldDB" id="A0A932CL16"/>
<dbReference type="Proteomes" id="UP000769766">
    <property type="component" value="Unassembled WGS sequence"/>
</dbReference>
<dbReference type="PANTHER" id="PTHR40277:SF1">
    <property type="entry name" value="BLL5419 PROTEIN"/>
    <property type="match status" value="1"/>
</dbReference>
<feature type="transmembrane region" description="Helical" evidence="6">
    <location>
        <begin position="314"/>
        <end position="337"/>
    </location>
</feature>
<keyword evidence="2" id="KW-1003">Cell membrane</keyword>
<keyword evidence="4 6" id="KW-1133">Transmembrane helix</keyword>
<evidence type="ECO:0000256" key="3">
    <source>
        <dbReference type="ARBA" id="ARBA00022692"/>
    </source>
</evidence>
<gene>
    <name evidence="7" type="ORF">HYY20_00500</name>
</gene>
<dbReference type="InterPro" id="IPR022791">
    <property type="entry name" value="L-PG_synthase/AglD"/>
</dbReference>
<feature type="transmembrane region" description="Helical" evidence="6">
    <location>
        <begin position="236"/>
        <end position="259"/>
    </location>
</feature>
<proteinExistence type="predicted"/>
<name>A0A932CL16_UNCTE</name>
<keyword evidence="5 6" id="KW-0472">Membrane</keyword>
<dbReference type="PANTHER" id="PTHR40277">
    <property type="entry name" value="BLL5419 PROTEIN"/>
    <property type="match status" value="1"/>
</dbReference>
<evidence type="ECO:0000256" key="6">
    <source>
        <dbReference type="SAM" id="Phobius"/>
    </source>
</evidence>
<evidence type="ECO:0000313" key="7">
    <source>
        <dbReference type="EMBL" id="MBI2875343.1"/>
    </source>
</evidence>
<organism evidence="7 8">
    <name type="scientific">Tectimicrobiota bacterium</name>
    <dbReference type="NCBI Taxonomy" id="2528274"/>
    <lineage>
        <taxon>Bacteria</taxon>
        <taxon>Pseudomonadati</taxon>
        <taxon>Nitrospinota/Tectimicrobiota group</taxon>
        <taxon>Candidatus Tectimicrobiota</taxon>
    </lineage>
</organism>
<comment type="caution">
    <text evidence="7">The sequence shown here is derived from an EMBL/GenBank/DDBJ whole genome shotgun (WGS) entry which is preliminary data.</text>
</comment>
<evidence type="ECO:0000313" key="8">
    <source>
        <dbReference type="Proteomes" id="UP000769766"/>
    </source>
</evidence>
<feature type="transmembrane region" description="Helical" evidence="6">
    <location>
        <begin position="15"/>
        <end position="34"/>
    </location>
</feature>
<comment type="subcellular location">
    <subcellularLocation>
        <location evidence="1">Cell membrane</location>
        <topology evidence="1">Multi-pass membrane protein</topology>
    </subcellularLocation>
</comment>
<feature type="transmembrane region" description="Helical" evidence="6">
    <location>
        <begin position="87"/>
        <end position="111"/>
    </location>
</feature>